<dbReference type="EMBL" id="VJVV01000034">
    <property type="protein sequence ID" value="TRO77499.1"/>
    <property type="molecule type" value="Genomic_DNA"/>
</dbReference>
<protein>
    <submittedName>
        <fullName evidence="1">Uncharacterized protein</fullName>
    </submittedName>
</protein>
<reference evidence="1 2" key="1">
    <citation type="submission" date="2019-07" db="EMBL/GenBank/DDBJ databases">
        <title>Insights of Desulfuromonas acetexigens electromicrobiology.</title>
        <authorList>
            <person name="Katuri K."/>
            <person name="Sapireddy V."/>
            <person name="Shaw D.R."/>
            <person name="Saikaly P."/>
        </authorList>
    </citation>
    <scope>NUCLEOTIDE SEQUENCE [LARGE SCALE GENOMIC DNA]</scope>
    <source>
        <strain evidence="1 2">2873</strain>
    </source>
</reference>
<dbReference type="AlphaFoldDB" id="A0A550J2P3"/>
<dbReference type="RefSeq" id="WP_092057182.1">
    <property type="nucleotide sequence ID" value="NZ_FOJJ01000028.1"/>
</dbReference>
<organism evidence="1 2">
    <name type="scientific">Trichloromonas acetexigens</name>
    <dbReference type="NCBI Taxonomy" id="38815"/>
    <lineage>
        <taxon>Bacteria</taxon>
        <taxon>Pseudomonadati</taxon>
        <taxon>Thermodesulfobacteriota</taxon>
        <taxon>Desulfuromonadia</taxon>
        <taxon>Desulfuromonadales</taxon>
        <taxon>Trichloromonadaceae</taxon>
        <taxon>Trichloromonas</taxon>
    </lineage>
</organism>
<gene>
    <name evidence="1" type="ORF">FL622_17220</name>
</gene>
<accession>A0A550J2P3</accession>
<comment type="caution">
    <text evidence="1">The sequence shown here is derived from an EMBL/GenBank/DDBJ whole genome shotgun (WGS) entry which is preliminary data.</text>
</comment>
<name>A0A550J2P3_9BACT</name>
<sequence>MAQHEVCRQDHSAVTPREAVALLVESQKGLLWTVEELLRALELAASNEGAKSERKTMDWTLILPALLNQVKSAAALLEPVERCLLNVQSSPDEVNHECRCR</sequence>
<keyword evidence="2" id="KW-1185">Reference proteome</keyword>
<evidence type="ECO:0000313" key="2">
    <source>
        <dbReference type="Proteomes" id="UP000317155"/>
    </source>
</evidence>
<dbReference type="Proteomes" id="UP000317155">
    <property type="component" value="Unassembled WGS sequence"/>
</dbReference>
<proteinExistence type="predicted"/>
<evidence type="ECO:0000313" key="1">
    <source>
        <dbReference type="EMBL" id="TRO77499.1"/>
    </source>
</evidence>